<dbReference type="EC" id="2.7.1.202" evidence="2"/>
<feature type="domain" description="PTS EIIB type-2" evidence="10">
    <location>
        <begin position="14"/>
        <end position="112"/>
    </location>
</feature>
<evidence type="ECO:0000256" key="6">
    <source>
        <dbReference type="ARBA" id="ARBA00022679"/>
    </source>
</evidence>
<dbReference type="CDD" id="cd05569">
    <property type="entry name" value="PTS_IIB_fructose"/>
    <property type="match status" value="1"/>
</dbReference>
<evidence type="ECO:0000256" key="1">
    <source>
        <dbReference type="ARBA" id="ARBA00001401"/>
    </source>
</evidence>
<keyword evidence="9" id="KW-0472">Membrane</keyword>
<keyword evidence="8" id="KW-0418">Kinase</keyword>
<dbReference type="GO" id="GO:0022877">
    <property type="term" value="F:protein-N(PI)-phosphohistidine-fructose phosphotransferase system transporter activity"/>
    <property type="evidence" value="ECO:0007669"/>
    <property type="project" value="InterPro"/>
</dbReference>
<dbReference type="InterPro" id="IPR003353">
    <property type="entry name" value="PTS_IIB_fruc"/>
</dbReference>
<keyword evidence="3" id="KW-0813">Transport</keyword>
<dbReference type="Proteomes" id="UP000274346">
    <property type="component" value="Chromosome"/>
</dbReference>
<dbReference type="InterPro" id="IPR050864">
    <property type="entry name" value="Bacterial_PTS_Sugar_Transport"/>
</dbReference>
<dbReference type="SUPFAM" id="SSF52794">
    <property type="entry name" value="PTS system IIB component-like"/>
    <property type="match status" value="1"/>
</dbReference>
<dbReference type="AlphaFoldDB" id="A0A3P8M3G2"/>
<evidence type="ECO:0000256" key="2">
    <source>
        <dbReference type="ARBA" id="ARBA00012799"/>
    </source>
</evidence>
<dbReference type="PANTHER" id="PTHR30505:SF0">
    <property type="entry name" value="FRUCTOSE-LIKE PTS SYSTEM EIIBC COMPONENT-RELATED"/>
    <property type="match status" value="1"/>
</dbReference>
<gene>
    <name evidence="11" type="primary">manP_8</name>
    <name evidence="11" type="ORF">NCTC13098_04890</name>
</gene>
<dbReference type="KEGG" id="rtg:NCTC13098_04890"/>
<evidence type="ECO:0000313" key="11">
    <source>
        <dbReference type="EMBL" id="VDR28506.1"/>
    </source>
</evidence>
<keyword evidence="5" id="KW-0762">Sugar transport</keyword>
<keyword evidence="4" id="KW-0597">Phosphoprotein</keyword>
<dbReference type="PANTHER" id="PTHR30505">
    <property type="entry name" value="FRUCTOSE-LIKE PERMEASE"/>
    <property type="match status" value="1"/>
</dbReference>
<name>A0A3P8M3G2_RAOTE</name>
<dbReference type="GO" id="GO:0016301">
    <property type="term" value="F:kinase activity"/>
    <property type="evidence" value="ECO:0007669"/>
    <property type="project" value="UniProtKB-KW"/>
</dbReference>
<accession>A0A3P8M3G2</accession>
<keyword evidence="9" id="KW-0812">Transmembrane</keyword>
<evidence type="ECO:0000256" key="4">
    <source>
        <dbReference type="ARBA" id="ARBA00022553"/>
    </source>
</evidence>
<keyword evidence="7" id="KW-0598">Phosphotransferase system</keyword>
<feature type="transmembrane region" description="Helical" evidence="9">
    <location>
        <begin position="12"/>
        <end position="32"/>
    </location>
</feature>
<evidence type="ECO:0000256" key="7">
    <source>
        <dbReference type="ARBA" id="ARBA00022683"/>
    </source>
</evidence>
<protein>
    <recommendedName>
        <fullName evidence="2">protein-N(pi)-phosphohistidine--D-fructose phosphotransferase</fullName>
        <ecNumber evidence="2">2.7.1.202</ecNumber>
    </recommendedName>
</protein>
<dbReference type="InterPro" id="IPR013011">
    <property type="entry name" value="PTS_EIIB_2"/>
</dbReference>
<dbReference type="Pfam" id="PF02302">
    <property type="entry name" value="PTS_IIB"/>
    <property type="match status" value="1"/>
</dbReference>
<evidence type="ECO:0000256" key="5">
    <source>
        <dbReference type="ARBA" id="ARBA00022597"/>
    </source>
</evidence>
<evidence type="ECO:0000256" key="8">
    <source>
        <dbReference type="ARBA" id="ARBA00022777"/>
    </source>
</evidence>
<dbReference type="Gene3D" id="3.40.50.2300">
    <property type="match status" value="1"/>
</dbReference>
<dbReference type="FunFam" id="3.40.50.2300:FF:000014">
    <property type="entry name" value="PTS system fructose-like transporter subunit IIB"/>
    <property type="match status" value="1"/>
</dbReference>
<keyword evidence="9" id="KW-1133">Transmembrane helix</keyword>
<dbReference type="GO" id="GO:0090563">
    <property type="term" value="F:protein-phosphocysteine-sugar phosphotransferase activity"/>
    <property type="evidence" value="ECO:0007669"/>
    <property type="project" value="TreeGrafter"/>
</dbReference>
<keyword evidence="6" id="KW-0808">Transferase</keyword>
<dbReference type="InterPro" id="IPR003501">
    <property type="entry name" value="PTS_EIIB_2/3"/>
</dbReference>
<organism evidence="11 12">
    <name type="scientific">Raoultella terrigena</name>
    <name type="common">Klebsiella terrigena</name>
    <dbReference type="NCBI Taxonomy" id="577"/>
    <lineage>
        <taxon>Bacteria</taxon>
        <taxon>Pseudomonadati</taxon>
        <taxon>Pseudomonadota</taxon>
        <taxon>Gammaproteobacteria</taxon>
        <taxon>Enterobacterales</taxon>
        <taxon>Enterobacteriaceae</taxon>
        <taxon>Klebsiella/Raoultella group</taxon>
        <taxon>Raoultella</taxon>
    </lineage>
</organism>
<dbReference type="NCBIfam" id="TIGR00829">
    <property type="entry name" value="FRU"/>
    <property type="match status" value="1"/>
</dbReference>
<evidence type="ECO:0000256" key="9">
    <source>
        <dbReference type="SAM" id="Phobius"/>
    </source>
</evidence>
<evidence type="ECO:0000256" key="3">
    <source>
        <dbReference type="ARBA" id="ARBA00022448"/>
    </source>
</evidence>
<evidence type="ECO:0000259" key="10">
    <source>
        <dbReference type="PROSITE" id="PS51099"/>
    </source>
</evidence>
<sequence length="116" mass="12482">MNSSLPLNNLEYMMNIVGITACTAGIAHTYIAKEKLIQAALSLGHSIKVETQGSIGVDDKLSPEDIANADIVILATDIGIGGLERFKNKHVVEVPIATVVKSPKSLIQKIQEKMQK</sequence>
<dbReference type="InterPro" id="IPR036095">
    <property type="entry name" value="PTS_EIIB-like_sf"/>
</dbReference>
<comment type="catalytic activity">
    <reaction evidence="1">
        <text>D-fructose(out) + N(pros)-phospho-L-histidyl-[protein] = D-fructose 1-phosphate(in) + L-histidyl-[protein]</text>
        <dbReference type="Rhea" id="RHEA:49252"/>
        <dbReference type="Rhea" id="RHEA-COMP:9745"/>
        <dbReference type="Rhea" id="RHEA-COMP:9746"/>
        <dbReference type="ChEBI" id="CHEBI:29979"/>
        <dbReference type="ChEBI" id="CHEBI:37721"/>
        <dbReference type="ChEBI" id="CHEBI:58674"/>
        <dbReference type="ChEBI" id="CHEBI:64837"/>
        <dbReference type="EC" id="2.7.1.202"/>
    </reaction>
</comment>
<evidence type="ECO:0000313" key="12">
    <source>
        <dbReference type="Proteomes" id="UP000274346"/>
    </source>
</evidence>
<dbReference type="EMBL" id="LR131271">
    <property type="protein sequence ID" value="VDR28506.1"/>
    <property type="molecule type" value="Genomic_DNA"/>
</dbReference>
<reference evidence="11 12" key="1">
    <citation type="submission" date="2018-12" db="EMBL/GenBank/DDBJ databases">
        <authorList>
            <consortium name="Pathogen Informatics"/>
        </authorList>
    </citation>
    <scope>NUCLEOTIDE SEQUENCE [LARGE SCALE GENOMIC DNA]</scope>
    <source>
        <strain evidence="11 12">NCTC13098</strain>
    </source>
</reference>
<dbReference type="GO" id="GO:0009401">
    <property type="term" value="P:phosphoenolpyruvate-dependent sugar phosphotransferase system"/>
    <property type="evidence" value="ECO:0007669"/>
    <property type="project" value="UniProtKB-KW"/>
</dbReference>
<dbReference type="GO" id="GO:0005886">
    <property type="term" value="C:plasma membrane"/>
    <property type="evidence" value="ECO:0007669"/>
    <property type="project" value="TreeGrafter"/>
</dbReference>
<dbReference type="PROSITE" id="PS51099">
    <property type="entry name" value="PTS_EIIB_TYPE_2"/>
    <property type="match status" value="1"/>
</dbReference>
<proteinExistence type="predicted"/>